<feature type="compositionally biased region" description="Polar residues" evidence="1">
    <location>
        <begin position="222"/>
        <end position="232"/>
    </location>
</feature>
<sequence length="265" mass="27598">RPRTVQHGRRVDPDHGAQEPEPVLQRSDRGQSADRAAIVSAAGAAITGARSTGAGTADQGVGRCDPSKAQGRSRDRAGQDLGRARRPDQGVRCTSKGCDGGAEIGTCFLARVDEAPQQAGRQLDNPPQPLATGTGLPDVGPPAIDDGGQFSPGIPFVNKAAEIASKVAYAKMVQAATLPQRAIDASKEDVQHYGEVASTSIRAAIAVQATNADRSRDRRPPAQQQHAQNTTIHRYAKTRESELATAKAGLKATIGAARCGSESGE</sequence>
<evidence type="ECO:0000256" key="1">
    <source>
        <dbReference type="SAM" id="MobiDB-lite"/>
    </source>
</evidence>
<feature type="region of interest" description="Disordered" evidence="1">
    <location>
        <begin position="210"/>
        <end position="236"/>
    </location>
</feature>
<accession>A0A401THQ5</accession>
<protein>
    <submittedName>
        <fullName evidence="2">Uncharacterized protein</fullName>
    </submittedName>
</protein>
<reference evidence="2 3" key="1">
    <citation type="journal article" date="2018" name="Nat. Ecol. Evol.">
        <title>Shark genomes provide insights into elasmobranch evolution and the origin of vertebrates.</title>
        <authorList>
            <person name="Hara Y"/>
            <person name="Yamaguchi K"/>
            <person name="Onimaru K"/>
            <person name="Kadota M"/>
            <person name="Koyanagi M"/>
            <person name="Keeley SD"/>
            <person name="Tatsumi K"/>
            <person name="Tanaka K"/>
            <person name="Motone F"/>
            <person name="Kageyama Y"/>
            <person name="Nozu R"/>
            <person name="Adachi N"/>
            <person name="Nishimura O"/>
            <person name="Nakagawa R"/>
            <person name="Tanegashima C"/>
            <person name="Kiyatake I"/>
            <person name="Matsumoto R"/>
            <person name="Murakumo K"/>
            <person name="Nishida K"/>
            <person name="Terakita A"/>
            <person name="Kuratani S"/>
            <person name="Sato K"/>
            <person name="Hyodo S Kuraku.S."/>
        </authorList>
    </citation>
    <scope>NUCLEOTIDE SEQUENCE [LARGE SCALE GENOMIC DNA]</scope>
</reference>
<name>A0A401THQ5_CHIPU</name>
<feature type="compositionally biased region" description="Basic and acidic residues" evidence="1">
    <location>
        <begin position="72"/>
        <end position="89"/>
    </location>
</feature>
<feature type="non-terminal residue" evidence="2">
    <location>
        <position position="1"/>
    </location>
</feature>
<proteinExistence type="predicted"/>
<evidence type="ECO:0000313" key="2">
    <source>
        <dbReference type="EMBL" id="GCC42194.1"/>
    </source>
</evidence>
<dbReference type="EMBL" id="BEZZ01070323">
    <property type="protein sequence ID" value="GCC42194.1"/>
    <property type="molecule type" value="Genomic_DNA"/>
</dbReference>
<evidence type="ECO:0000313" key="3">
    <source>
        <dbReference type="Proteomes" id="UP000287033"/>
    </source>
</evidence>
<feature type="compositionally biased region" description="Low complexity" evidence="1">
    <location>
        <begin position="33"/>
        <end position="58"/>
    </location>
</feature>
<keyword evidence="3" id="KW-1185">Reference proteome</keyword>
<organism evidence="2 3">
    <name type="scientific">Chiloscyllium punctatum</name>
    <name type="common">Brownbanded bambooshark</name>
    <name type="synonym">Hemiscyllium punctatum</name>
    <dbReference type="NCBI Taxonomy" id="137246"/>
    <lineage>
        <taxon>Eukaryota</taxon>
        <taxon>Metazoa</taxon>
        <taxon>Chordata</taxon>
        <taxon>Craniata</taxon>
        <taxon>Vertebrata</taxon>
        <taxon>Chondrichthyes</taxon>
        <taxon>Elasmobranchii</taxon>
        <taxon>Galeomorphii</taxon>
        <taxon>Galeoidea</taxon>
        <taxon>Orectolobiformes</taxon>
        <taxon>Hemiscylliidae</taxon>
        <taxon>Chiloscyllium</taxon>
    </lineage>
</organism>
<dbReference type="Proteomes" id="UP000287033">
    <property type="component" value="Unassembled WGS sequence"/>
</dbReference>
<comment type="caution">
    <text evidence="2">The sequence shown here is derived from an EMBL/GenBank/DDBJ whole genome shotgun (WGS) entry which is preliminary data.</text>
</comment>
<dbReference type="AlphaFoldDB" id="A0A401THQ5"/>
<feature type="region of interest" description="Disordered" evidence="1">
    <location>
        <begin position="1"/>
        <end position="96"/>
    </location>
</feature>
<gene>
    <name evidence="2" type="ORF">chiPu_0025999</name>
</gene>
<feature type="compositionally biased region" description="Basic and acidic residues" evidence="1">
    <location>
        <begin position="9"/>
        <end position="18"/>
    </location>
</feature>